<dbReference type="RefSeq" id="WP_162450705.1">
    <property type="nucleotide sequence ID" value="NZ_WLZY01000004.1"/>
</dbReference>
<dbReference type="Proteomes" id="UP000460435">
    <property type="component" value="Unassembled WGS sequence"/>
</dbReference>
<gene>
    <name evidence="3" type="ORF">F7O44_13090</name>
</gene>
<reference evidence="3 4" key="1">
    <citation type="submission" date="2019-11" db="EMBL/GenBank/DDBJ databases">
        <authorList>
            <person name="Li X.-J."/>
            <person name="Feng X.-M."/>
        </authorList>
    </citation>
    <scope>NUCLEOTIDE SEQUENCE [LARGE SCALE GENOMIC DNA]</scope>
    <source>
        <strain evidence="3 4">XMNu-373</strain>
    </source>
</reference>
<feature type="region of interest" description="Disordered" evidence="1">
    <location>
        <begin position="174"/>
        <end position="207"/>
    </location>
</feature>
<feature type="transmembrane region" description="Helical" evidence="2">
    <location>
        <begin position="137"/>
        <end position="155"/>
    </location>
</feature>
<protein>
    <submittedName>
        <fullName evidence="3">Uncharacterized protein</fullName>
    </submittedName>
</protein>
<evidence type="ECO:0000313" key="3">
    <source>
        <dbReference type="EMBL" id="NDL58008.1"/>
    </source>
</evidence>
<evidence type="ECO:0000256" key="2">
    <source>
        <dbReference type="SAM" id="Phobius"/>
    </source>
</evidence>
<keyword evidence="2" id="KW-1133">Transmembrane helix</keyword>
<dbReference type="AlphaFoldDB" id="A0A7K3M6G2"/>
<sequence>MKRANYVMGSLVSNSFDIKSLPLYRQIALIGGFLLFISLFFPWVRASADMGGGLGSVSGSASGWDGIGTLVGLLAIVLVAWEVIRVLGVSNQVKINPDILTAAIAALVALFGVIQFIRALSQSAPMPGISVGPHVGAFLILIFSIGLGYAAFLAFQAAGGSAALQDLNKAQAASADAAPAPTDNDVPPPAAPEDPNADDQRQAPSGS</sequence>
<feature type="transmembrane region" description="Helical" evidence="2">
    <location>
        <begin position="27"/>
        <end position="46"/>
    </location>
</feature>
<dbReference type="EMBL" id="WLZY01000004">
    <property type="protein sequence ID" value="NDL58008.1"/>
    <property type="molecule type" value="Genomic_DNA"/>
</dbReference>
<feature type="transmembrane region" description="Helical" evidence="2">
    <location>
        <begin position="66"/>
        <end position="87"/>
    </location>
</feature>
<comment type="caution">
    <text evidence="3">The sequence shown here is derived from an EMBL/GenBank/DDBJ whole genome shotgun (WGS) entry which is preliminary data.</text>
</comment>
<organism evidence="3 4">
    <name type="scientific">Phytoactinopolyspora mesophila</name>
    <dbReference type="NCBI Taxonomy" id="2650750"/>
    <lineage>
        <taxon>Bacteria</taxon>
        <taxon>Bacillati</taxon>
        <taxon>Actinomycetota</taxon>
        <taxon>Actinomycetes</taxon>
        <taxon>Jiangellales</taxon>
        <taxon>Jiangellaceae</taxon>
        <taxon>Phytoactinopolyspora</taxon>
    </lineage>
</organism>
<keyword evidence="4" id="KW-1185">Reference proteome</keyword>
<evidence type="ECO:0000313" key="4">
    <source>
        <dbReference type="Proteomes" id="UP000460435"/>
    </source>
</evidence>
<evidence type="ECO:0000256" key="1">
    <source>
        <dbReference type="SAM" id="MobiDB-lite"/>
    </source>
</evidence>
<keyword evidence="2" id="KW-0812">Transmembrane</keyword>
<proteinExistence type="predicted"/>
<accession>A0A7K3M6G2</accession>
<feature type="compositionally biased region" description="Low complexity" evidence="1">
    <location>
        <begin position="174"/>
        <end position="185"/>
    </location>
</feature>
<feature type="transmembrane region" description="Helical" evidence="2">
    <location>
        <begin position="99"/>
        <end position="117"/>
    </location>
</feature>
<keyword evidence="2" id="KW-0472">Membrane</keyword>
<name>A0A7K3M6G2_9ACTN</name>